<keyword evidence="5" id="KW-0804">Transcription</keyword>
<organism evidence="9 10">
    <name type="scientific">Perilla frutescens var. hirtella</name>
    <name type="common">Perilla citriodora</name>
    <name type="synonym">Perilla setoyensis</name>
    <dbReference type="NCBI Taxonomy" id="608512"/>
    <lineage>
        <taxon>Eukaryota</taxon>
        <taxon>Viridiplantae</taxon>
        <taxon>Streptophyta</taxon>
        <taxon>Embryophyta</taxon>
        <taxon>Tracheophyta</taxon>
        <taxon>Spermatophyta</taxon>
        <taxon>Magnoliopsida</taxon>
        <taxon>eudicotyledons</taxon>
        <taxon>Gunneridae</taxon>
        <taxon>Pentapetalae</taxon>
        <taxon>asterids</taxon>
        <taxon>lamiids</taxon>
        <taxon>Lamiales</taxon>
        <taxon>Lamiaceae</taxon>
        <taxon>Nepetoideae</taxon>
        <taxon>Elsholtzieae</taxon>
        <taxon>Perilla</taxon>
    </lineage>
</organism>
<dbReference type="Pfam" id="PF09750">
    <property type="entry name" value="DRY_EERY"/>
    <property type="match status" value="1"/>
</dbReference>
<proteinExistence type="predicted"/>
<dbReference type="InterPro" id="IPR035967">
    <property type="entry name" value="SWAP/Surp_sf"/>
</dbReference>
<feature type="compositionally biased region" description="Basic residues" evidence="7">
    <location>
        <begin position="880"/>
        <end position="890"/>
    </location>
</feature>
<dbReference type="InterPro" id="IPR040397">
    <property type="entry name" value="SWAP"/>
</dbReference>
<feature type="compositionally biased region" description="Basic and acidic residues" evidence="7">
    <location>
        <begin position="976"/>
        <end position="985"/>
    </location>
</feature>
<dbReference type="SMART" id="SM00648">
    <property type="entry name" value="SWAP"/>
    <property type="match status" value="2"/>
</dbReference>
<keyword evidence="1" id="KW-0507">mRNA processing</keyword>
<dbReference type="PANTHER" id="PTHR13161:SF15">
    <property type="entry name" value="SPLICING FACTOR, SUPPRESSOR OF WHITE-APRICOT HOMOLOG"/>
    <property type="match status" value="1"/>
</dbReference>
<feature type="compositionally biased region" description="Basic and acidic residues" evidence="7">
    <location>
        <begin position="801"/>
        <end position="822"/>
    </location>
</feature>
<dbReference type="EMBL" id="SDAM02000033">
    <property type="protein sequence ID" value="KAH6835622.1"/>
    <property type="molecule type" value="Genomic_DNA"/>
</dbReference>
<feature type="compositionally biased region" description="Basic residues" evidence="7">
    <location>
        <begin position="929"/>
        <end position="951"/>
    </location>
</feature>
<feature type="region of interest" description="Disordered" evidence="7">
    <location>
        <begin position="85"/>
        <end position="118"/>
    </location>
</feature>
<dbReference type="GO" id="GO:0000395">
    <property type="term" value="P:mRNA 5'-splice site recognition"/>
    <property type="evidence" value="ECO:0007669"/>
    <property type="project" value="TreeGrafter"/>
</dbReference>
<gene>
    <name evidence="9" type="ORF">C2S53_007656</name>
</gene>
<evidence type="ECO:0000256" key="4">
    <source>
        <dbReference type="ARBA" id="ARBA00023015"/>
    </source>
</evidence>
<evidence type="ECO:0000313" key="10">
    <source>
        <dbReference type="Proteomes" id="UP001190926"/>
    </source>
</evidence>
<keyword evidence="3" id="KW-0694">RNA-binding</keyword>
<feature type="compositionally biased region" description="Basic residues" evidence="7">
    <location>
        <begin position="790"/>
        <end position="800"/>
    </location>
</feature>
<feature type="compositionally biased region" description="Polar residues" evidence="7">
    <location>
        <begin position="556"/>
        <end position="567"/>
    </location>
</feature>
<dbReference type="Pfam" id="PF01805">
    <property type="entry name" value="Surp"/>
    <property type="match status" value="2"/>
</dbReference>
<feature type="region of interest" description="Disordered" evidence="7">
    <location>
        <begin position="43"/>
        <end position="63"/>
    </location>
</feature>
<sequence>MDLEIVGRHALLFDDDSSAAFVNSGDALVEWHSLQIDRYDVRHLLSDPPPPRRRNRTYEHRTSDDPSIEFLIDQERYLDLPLESDQPELEEEEKPSSSGGYRSVAFSYGNNDDSTDQKNTDVGMEASGYLPPFSVPGDIVQNLPPTEKVHQIIARTATFVSKHGGQTEIILRVKQGDNPTFGFLMPDHHLHAYFRYLVEHSELLHTEIGDKSQDERKTAGSEHNYPGNVGGALSLLGSVYGSGEEEDGDDASPSHDAKIMDSVETAVKDESISRKPILSNKDKVPAVKKNSSIIGSKPKSVKGIKKEDNSGLFSAAEEKLKNHGIGATSKQILEPPPELKRLIDKLVEFVMRNGKQFEATLLEQDSKLERFSFLLPSNQYHSYYLNALQASQESKVNDKSIYPGQEDQSGRGISKSASFLEENNVSYPTSEFCDVPFESDRKEKFKMVIGKSRKEAQETEKESQESRFTVDAAAAAAILQAATKGIKSSGLQIIRSAATSSHNNVARNEDTIAGTVSHVAAGGADSSVANLTEEQKLKAERLKKAKLFVAMLKSGSLPSRTGTSRGSSAEPIEPGMLKSAGEVSRANQEREGSLAPAVVDKPAAKGNFDEGQSERRSKRKYRSRSIGSEVDEEDSCREGHSSRKYRSKSRRHEDDENENAVKKEGRYFREKRRHSRQSHSTEETKNDGESSEENKDHKHTKSLRSSHHSQREDDVSEGIREEERDEIDDEHHSERTYRSRSKSRSHKEDEEVGNAVEKDRKHRRRRHRSHSSSEESENGEESDEQDMGHQHYKAKYPSRHSQRDDNEREGAYEEERDKEHRKSGSKRSCGSRSRRHEDSSDTQNAVEKEDRYYRRKHSSHSSSEETGGESTGDDMDHQHSKSVHRSSHSKHKDDVHEDIYKEEKDHKRSRKSRRSHHSSSARSPGRHSSQGRKKHCSSHTSHHSRDKHMHKDVRSSKDKESRRRHKHDSSSDDENQPGKELHDARDELEEGEISSKVSHDESKGIPSGDGKRGTSIDVTSSEQRAPSQPSETTEVPDDLRAKIRAMLLATRS</sequence>
<feature type="compositionally biased region" description="Basic residues" evidence="7">
    <location>
        <begin position="697"/>
        <end position="708"/>
    </location>
</feature>
<feature type="compositionally biased region" description="Basic and acidic residues" evidence="7">
    <location>
        <begin position="679"/>
        <end position="696"/>
    </location>
</feature>
<feature type="compositionally biased region" description="Polar residues" evidence="7">
    <location>
        <begin position="1016"/>
        <end position="1033"/>
    </location>
</feature>
<feature type="compositionally biased region" description="Basic residues" evidence="7">
    <location>
        <begin position="760"/>
        <end position="770"/>
    </location>
</feature>
<keyword evidence="10" id="KW-1185">Reference proteome</keyword>
<dbReference type="InterPro" id="IPR019147">
    <property type="entry name" value="SWAP_N_domain"/>
</dbReference>
<evidence type="ECO:0000313" key="9">
    <source>
        <dbReference type="EMBL" id="KAH6835622.1"/>
    </source>
</evidence>
<feature type="domain" description="SURP motif" evidence="8">
    <location>
        <begin position="152"/>
        <end position="194"/>
    </location>
</feature>
<dbReference type="Gene3D" id="1.10.10.790">
    <property type="entry name" value="Surp module"/>
    <property type="match status" value="2"/>
</dbReference>
<dbReference type="PROSITE" id="PS50128">
    <property type="entry name" value="SURP"/>
    <property type="match status" value="2"/>
</dbReference>
<dbReference type="SMART" id="SM01141">
    <property type="entry name" value="DRY_EERY"/>
    <property type="match status" value="1"/>
</dbReference>
<name>A0AAD4JKT8_PERFH</name>
<evidence type="ECO:0000256" key="3">
    <source>
        <dbReference type="ARBA" id="ARBA00022884"/>
    </source>
</evidence>
<evidence type="ECO:0000256" key="1">
    <source>
        <dbReference type="ARBA" id="ARBA00022664"/>
    </source>
</evidence>
<feature type="compositionally biased region" description="Basic and acidic residues" evidence="7">
    <location>
        <begin position="997"/>
        <end position="1014"/>
    </location>
</feature>
<feature type="domain" description="SURP motif" evidence="8">
    <location>
        <begin position="342"/>
        <end position="384"/>
    </location>
</feature>
<feature type="compositionally biased region" description="Basic and acidic residues" evidence="7">
    <location>
        <begin position="709"/>
        <end position="722"/>
    </location>
</feature>
<dbReference type="SUPFAM" id="SSF109905">
    <property type="entry name" value="Surp module (SWAP domain)"/>
    <property type="match status" value="2"/>
</dbReference>
<dbReference type="InterPro" id="IPR000061">
    <property type="entry name" value="Surp"/>
</dbReference>
<protein>
    <recommendedName>
        <fullName evidence="8">SURP motif domain-containing protein</fullName>
    </recommendedName>
</protein>
<evidence type="ECO:0000259" key="8">
    <source>
        <dbReference type="PROSITE" id="PS50128"/>
    </source>
</evidence>
<keyword evidence="2" id="KW-0677">Repeat</keyword>
<dbReference type="GO" id="GO:0003723">
    <property type="term" value="F:RNA binding"/>
    <property type="evidence" value="ECO:0007669"/>
    <property type="project" value="UniProtKB-KW"/>
</dbReference>
<evidence type="ECO:0000256" key="6">
    <source>
        <dbReference type="ARBA" id="ARBA00023187"/>
    </source>
</evidence>
<keyword evidence="6" id="KW-0508">mRNA splicing</keyword>
<feature type="compositionally biased region" description="Basic residues" evidence="7">
    <location>
        <begin position="907"/>
        <end position="919"/>
    </location>
</feature>
<feature type="compositionally biased region" description="Acidic residues" evidence="7">
    <location>
        <begin position="774"/>
        <end position="785"/>
    </location>
</feature>
<evidence type="ECO:0000256" key="7">
    <source>
        <dbReference type="SAM" id="MobiDB-lite"/>
    </source>
</evidence>
<feature type="region of interest" description="Disordered" evidence="7">
    <location>
        <begin position="556"/>
        <end position="1040"/>
    </location>
</feature>
<feature type="compositionally biased region" description="Basic and acidic residues" evidence="7">
    <location>
        <begin position="891"/>
        <end position="906"/>
    </location>
</feature>
<feature type="region of interest" description="Disordered" evidence="7">
    <location>
        <begin position="210"/>
        <end position="229"/>
    </location>
</feature>
<evidence type="ECO:0000256" key="2">
    <source>
        <dbReference type="ARBA" id="ARBA00022737"/>
    </source>
</evidence>
<reference evidence="9 10" key="1">
    <citation type="journal article" date="2021" name="Nat. Commun.">
        <title>Incipient diploidization of the medicinal plant Perilla within 10,000 years.</title>
        <authorList>
            <person name="Zhang Y."/>
            <person name="Shen Q."/>
            <person name="Leng L."/>
            <person name="Zhang D."/>
            <person name="Chen S."/>
            <person name="Shi Y."/>
            <person name="Ning Z."/>
            <person name="Chen S."/>
        </authorList>
    </citation>
    <scope>NUCLEOTIDE SEQUENCE [LARGE SCALE GENOMIC DNA]</scope>
    <source>
        <strain evidence="10">cv. PC099</strain>
    </source>
</reference>
<dbReference type="FunFam" id="1.10.10.790:FF:000002">
    <property type="entry name" value="Splicing factor 3A subunit 1"/>
    <property type="match status" value="1"/>
</dbReference>
<dbReference type="Proteomes" id="UP001190926">
    <property type="component" value="Unassembled WGS sequence"/>
</dbReference>
<dbReference type="PANTHER" id="PTHR13161">
    <property type="entry name" value="SPLICING FACTOR SUPPRESSOR OF WHITE APRICOT"/>
    <property type="match status" value="1"/>
</dbReference>
<evidence type="ECO:0000256" key="5">
    <source>
        <dbReference type="ARBA" id="ARBA00023163"/>
    </source>
</evidence>
<accession>A0AAD4JKT8</accession>
<feature type="compositionally biased region" description="Basic and acidic residues" evidence="7">
    <location>
        <begin position="651"/>
        <end position="668"/>
    </location>
</feature>
<feature type="compositionally biased region" description="Basic and acidic residues" evidence="7">
    <location>
        <begin position="952"/>
        <end position="961"/>
    </location>
</feature>
<feature type="compositionally biased region" description="Basic and acidic residues" evidence="7">
    <location>
        <begin position="210"/>
        <end position="220"/>
    </location>
</feature>
<dbReference type="AlphaFoldDB" id="A0AAD4JKT8"/>
<comment type="caution">
    <text evidence="9">The sequence shown here is derived from an EMBL/GenBank/DDBJ whole genome shotgun (WGS) entry which is preliminary data.</text>
</comment>
<keyword evidence="4" id="KW-0805">Transcription regulation</keyword>